<evidence type="ECO:0000259" key="1">
    <source>
        <dbReference type="Pfam" id="PF00005"/>
    </source>
</evidence>
<dbReference type="SUPFAM" id="SSF52540">
    <property type="entry name" value="P-loop containing nucleoside triphosphate hydrolases"/>
    <property type="match status" value="1"/>
</dbReference>
<dbReference type="InterPro" id="IPR027417">
    <property type="entry name" value="P-loop_NTPase"/>
</dbReference>
<proteinExistence type="predicted"/>
<dbReference type="Proteomes" id="UP000471120">
    <property type="component" value="Unassembled WGS sequence"/>
</dbReference>
<keyword evidence="2" id="KW-0547">Nucleotide-binding</keyword>
<dbReference type="InterPro" id="IPR015854">
    <property type="entry name" value="ABC_transpr_LolD-like"/>
</dbReference>
<comment type="caution">
    <text evidence="2">The sequence shown here is derived from an EMBL/GenBank/DDBJ whole genome shotgun (WGS) entry which is preliminary data.</text>
</comment>
<dbReference type="AlphaFoldDB" id="A0A6P2CDG3"/>
<name>A0A6P2CDG3_9NOCA</name>
<sequence>MPYIHQDLNLIENLTAHQNLEVSQLLRRRRIDQRVAARVPESVGLRELRGRFPGDLSGGEAQRLAIARGVLSEARIVLADEPIAALDRENSDNVVDLLAQHARSGTTVVVATHDPLVAAAADRVYALSSGAIVRELSSPSRAELGSVMMPG</sequence>
<dbReference type="PANTHER" id="PTHR24220:SF86">
    <property type="entry name" value="ABC TRANSPORTER ABCH.1"/>
    <property type="match status" value="1"/>
</dbReference>
<dbReference type="GO" id="GO:0005524">
    <property type="term" value="F:ATP binding"/>
    <property type="evidence" value="ECO:0007669"/>
    <property type="project" value="UniProtKB-KW"/>
</dbReference>
<dbReference type="RefSeq" id="WP_255312193.1">
    <property type="nucleotide sequence ID" value="NZ_QRCM01000001.1"/>
</dbReference>
<gene>
    <name evidence="2" type="ORF">DW322_09355</name>
</gene>
<accession>A0A6P2CDG3</accession>
<dbReference type="Pfam" id="PF00005">
    <property type="entry name" value="ABC_tran"/>
    <property type="match status" value="1"/>
</dbReference>
<protein>
    <submittedName>
        <fullName evidence="2">ATP-binding cassette domain-containing protein</fullName>
    </submittedName>
</protein>
<dbReference type="InterPro" id="IPR003439">
    <property type="entry name" value="ABC_transporter-like_ATP-bd"/>
</dbReference>
<dbReference type="GO" id="GO:0022857">
    <property type="term" value="F:transmembrane transporter activity"/>
    <property type="evidence" value="ECO:0007669"/>
    <property type="project" value="TreeGrafter"/>
</dbReference>
<keyword evidence="2" id="KW-0067">ATP-binding</keyword>
<dbReference type="Gene3D" id="3.40.50.300">
    <property type="entry name" value="P-loop containing nucleotide triphosphate hydrolases"/>
    <property type="match status" value="1"/>
</dbReference>
<dbReference type="GO" id="GO:0005886">
    <property type="term" value="C:plasma membrane"/>
    <property type="evidence" value="ECO:0007669"/>
    <property type="project" value="TreeGrafter"/>
</dbReference>
<organism evidence="2 3">
    <name type="scientific">Rhodococcus rhodnii</name>
    <dbReference type="NCBI Taxonomy" id="38312"/>
    <lineage>
        <taxon>Bacteria</taxon>
        <taxon>Bacillati</taxon>
        <taxon>Actinomycetota</taxon>
        <taxon>Actinomycetes</taxon>
        <taxon>Mycobacteriales</taxon>
        <taxon>Nocardiaceae</taxon>
        <taxon>Rhodococcus</taxon>
    </lineage>
</organism>
<dbReference type="PANTHER" id="PTHR24220">
    <property type="entry name" value="IMPORT ATP-BINDING PROTEIN"/>
    <property type="match status" value="1"/>
</dbReference>
<evidence type="ECO:0000313" key="3">
    <source>
        <dbReference type="Proteomes" id="UP000471120"/>
    </source>
</evidence>
<reference evidence="2 3" key="1">
    <citation type="submission" date="2018-07" db="EMBL/GenBank/DDBJ databases">
        <title>Genome sequence of Rhodococcus rhodnii ATCC 35071 from Rhodnius prolixus.</title>
        <authorList>
            <person name="Patel V."/>
            <person name="Vogel K.J."/>
        </authorList>
    </citation>
    <scope>NUCLEOTIDE SEQUENCE [LARGE SCALE GENOMIC DNA]</scope>
    <source>
        <strain evidence="2 3">ATCC 35071</strain>
    </source>
</reference>
<feature type="domain" description="ABC transporter" evidence="1">
    <location>
        <begin position="3"/>
        <end position="84"/>
    </location>
</feature>
<dbReference type="GO" id="GO:0016887">
    <property type="term" value="F:ATP hydrolysis activity"/>
    <property type="evidence" value="ECO:0007669"/>
    <property type="project" value="InterPro"/>
</dbReference>
<evidence type="ECO:0000313" key="2">
    <source>
        <dbReference type="EMBL" id="TXG90392.1"/>
    </source>
</evidence>
<dbReference type="EMBL" id="QRCM01000001">
    <property type="protein sequence ID" value="TXG90392.1"/>
    <property type="molecule type" value="Genomic_DNA"/>
</dbReference>